<name>A0A6J6DEM0_9ZZZZ</name>
<dbReference type="EMBL" id="CAEZTD010000056">
    <property type="protein sequence ID" value="CAB4562461.1"/>
    <property type="molecule type" value="Genomic_DNA"/>
</dbReference>
<sequence>MPPLTTTPSLFRCASHAASALAGLLLLPATAAAATPIEASSNFPSFNNPDDEDRGFEAVEGDVFDHGDVLTTDGITINARITVLSVDGYIDVCGASNSGAPQTSS</sequence>
<organism evidence="1">
    <name type="scientific">freshwater metagenome</name>
    <dbReference type="NCBI Taxonomy" id="449393"/>
    <lineage>
        <taxon>unclassified sequences</taxon>
        <taxon>metagenomes</taxon>
        <taxon>ecological metagenomes</taxon>
    </lineage>
</organism>
<accession>A0A6J6DEM0</accession>
<reference evidence="1" key="1">
    <citation type="submission" date="2020-05" db="EMBL/GenBank/DDBJ databases">
        <authorList>
            <person name="Chiriac C."/>
            <person name="Salcher M."/>
            <person name="Ghai R."/>
            <person name="Kavagutti S V."/>
        </authorList>
    </citation>
    <scope>NUCLEOTIDE SEQUENCE</scope>
</reference>
<gene>
    <name evidence="1" type="ORF">UFOPK1591_00826</name>
</gene>
<evidence type="ECO:0000313" key="1">
    <source>
        <dbReference type="EMBL" id="CAB4562461.1"/>
    </source>
</evidence>
<protein>
    <submittedName>
        <fullName evidence="1">Unannotated protein</fullName>
    </submittedName>
</protein>
<dbReference type="AlphaFoldDB" id="A0A6J6DEM0"/>
<proteinExistence type="predicted"/>